<keyword evidence="2" id="KW-0238">DNA-binding</keyword>
<reference evidence="5" key="1">
    <citation type="submission" date="2022-08" db="EMBL/GenBank/DDBJ databases">
        <title>Alicyclobacillus dauci DSM2870, complete genome.</title>
        <authorList>
            <person name="Wang Q."/>
            <person name="Cai R."/>
            <person name="Wang Z."/>
        </authorList>
    </citation>
    <scope>NUCLEOTIDE SEQUENCE</scope>
    <source>
        <strain evidence="5">DSM 28700</strain>
    </source>
</reference>
<keyword evidence="6" id="KW-1185">Reference proteome</keyword>
<evidence type="ECO:0000259" key="4">
    <source>
        <dbReference type="PROSITE" id="PS50949"/>
    </source>
</evidence>
<evidence type="ECO:0000313" key="5">
    <source>
        <dbReference type="EMBL" id="WAH38382.1"/>
    </source>
</evidence>
<evidence type="ECO:0000256" key="3">
    <source>
        <dbReference type="ARBA" id="ARBA00023163"/>
    </source>
</evidence>
<dbReference type="Pfam" id="PF00392">
    <property type="entry name" value="GntR"/>
    <property type="match status" value="1"/>
</dbReference>
<dbReference type="SUPFAM" id="SSF46785">
    <property type="entry name" value="Winged helix' DNA-binding domain"/>
    <property type="match status" value="1"/>
</dbReference>
<evidence type="ECO:0000313" key="6">
    <source>
        <dbReference type="Proteomes" id="UP001164803"/>
    </source>
</evidence>
<dbReference type="EMBL" id="CP104064">
    <property type="protein sequence ID" value="WAH38382.1"/>
    <property type="molecule type" value="Genomic_DNA"/>
</dbReference>
<keyword evidence="3" id="KW-0804">Transcription</keyword>
<feature type="domain" description="HTH gntR-type" evidence="4">
    <location>
        <begin position="9"/>
        <end position="77"/>
    </location>
</feature>
<dbReference type="PROSITE" id="PS50949">
    <property type="entry name" value="HTH_GNTR"/>
    <property type="match status" value="1"/>
</dbReference>
<dbReference type="Pfam" id="PF07729">
    <property type="entry name" value="FCD"/>
    <property type="match status" value="1"/>
</dbReference>
<dbReference type="PRINTS" id="PR00035">
    <property type="entry name" value="HTHGNTR"/>
</dbReference>
<dbReference type="InterPro" id="IPR036390">
    <property type="entry name" value="WH_DNA-bd_sf"/>
</dbReference>
<dbReference type="SUPFAM" id="SSF48008">
    <property type="entry name" value="GntR ligand-binding domain-like"/>
    <property type="match status" value="1"/>
</dbReference>
<organism evidence="5 6">
    <name type="scientific">Alicyclobacillus dauci</name>
    <dbReference type="NCBI Taxonomy" id="1475485"/>
    <lineage>
        <taxon>Bacteria</taxon>
        <taxon>Bacillati</taxon>
        <taxon>Bacillota</taxon>
        <taxon>Bacilli</taxon>
        <taxon>Bacillales</taxon>
        <taxon>Alicyclobacillaceae</taxon>
        <taxon>Alicyclobacillus</taxon>
    </lineage>
</organism>
<dbReference type="SMART" id="SM00345">
    <property type="entry name" value="HTH_GNTR"/>
    <property type="match status" value="1"/>
</dbReference>
<dbReference type="InterPro" id="IPR011711">
    <property type="entry name" value="GntR_C"/>
</dbReference>
<dbReference type="InterPro" id="IPR000524">
    <property type="entry name" value="Tscrpt_reg_HTH_GntR"/>
</dbReference>
<dbReference type="Gene3D" id="1.20.120.530">
    <property type="entry name" value="GntR ligand-binding domain-like"/>
    <property type="match status" value="1"/>
</dbReference>
<accession>A0ABY6Z675</accession>
<dbReference type="PANTHER" id="PTHR43537">
    <property type="entry name" value="TRANSCRIPTIONAL REGULATOR, GNTR FAMILY"/>
    <property type="match status" value="1"/>
</dbReference>
<evidence type="ECO:0000256" key="2">
    <source>
        <dbReference type="ARBA" id="ARBA00023125"/>
    </source>
</evidence>
<dbReference type="InterPro" id="IPR036388">
    <property type="entry name" value="WH-like_DNA-bd_sf"/>
</dbReference>
<dbReference type="PANTHER" id="PTHR43537:SF5">
    <property type="entry name" value="UXU OPERON TRANSCRIPTIONAL REGULATOR"/>
    <property type="match status" value="1"/>
</dbReference>
<protein>
    <submittedName>
        <fullName evidence="5">FadR family transcriptional regulator</fullName>
    </submittedName>
</protein>
<dbReference type="InterPro" id="IPR008920">
    <property type="entry name" value="TF_FadR/GntR_C"/>
</dbReference>
<dbReference type="CDD" id="cd07377">
    <property type="entry name" value="WHTH_GntR"/>
    <property type="match status" value="1"/>
</dbReference>
<dbReference type="Gene3D" id="1.10.10.10">
    <property type="entry name" value="Winged helix-like DNA-binding domain superfamily/Winged helix DNA-binding domain"/>
    <property type="match status" value="1"/>
</dbReference>
<dbReference type="Proteomes" id="UP001164803">
    <property type="component" value="Chromosome"/>
</dbReference>
<sequence length="226" mass="24953">MFQPVSDNMALSQKIVSQFTDAMIRGELKPGDRIPPERELATMFGVSRTAIRDAIKILSGQGLLQVRHGVGIFVTAGKPMSSDVFDVTHGNLRDLFDIRKVLETEAAAWAATRAEPDHIARLESILQDALDHQSDLARLAERDAQFHVAVAEASQNMLLVRVMWTLLDALAESRQASLSVPNRAQQSLLEHKTIVDAIRQHDVQSARAAMHLHLSSVEESVVHKNG</sequence>
<keyword evidence="1" id="KW-0805">Transcription regulation</keyword>
<gene>
    <name evidence="5" type="ORF">NZD86_07860</name>
</gene>
<dbReference type="RefSeq" id="WP_268045948.1">
    <property type="nucleotide sequence ID" value="NZ_CP104064.1"/>
</dbReference>
<name>A0ABY6Z675_9BACL</name>
<proteinExistence type="predicted"/>
<evidence type="ECO:0000256" key="1">
    <source>
        <dbReference type="ARBA" id="ARBA00023015"/>
    </source>
</evidence>
<dbReference type="SMART" id="SM00895">
    <property type="entry name" value="FCD"/>
    <property type="match status" value="1"/>
</dbReference>